<dbReference type="STRING" id="126957.T1INT2"/>
<evidence type="ECO:0000256" key="7">
    <source>
        <dbReference type="ARBA" id="ARBA00022989"/>
    </source>
</evidence>
<evidence type="ECO:0000256" key="1">
    <source>
        <dbReference type="ARBA" id="ARBA00004141"/>
    </source>
</evidence>
<keyword evidence="5" id="KW-0631">Potassium channel</keyword>
<dbReference type="Proteomes" id="UP000014500">
    <property type="component" value="Unassembled WGS sequence"/>
</dbReference>
<evidence type="ECO:0000256" key="8">
    <source>
        <dbReference type="ARBA" id="ARBA00023065"/>
    </source>
</evidence>
<evidence type="ECO:0000256" key="10">
    <source>
        <dbReference type="ARBA" id="ARBA00023303"/>
    </source>
</evidence>
<protein>
    <recommendedName>
        <fullName evidence="11">Ca2+-activated K+ channel Slowpoke-like C-terminal domain-containing protein</fullName>
    </recommendedName>
</protein>
<dbReference type="PANTHER" id="PTHR10027">
    <property type="entry name" value="CALCIUM-ACTIVATED POTASSIUM CHANNEL ALPHA CHAIN"/>
    <property type="match status" value="1"/>
</dbReference>
<keyword evidence="9" id="KW-0472">Membrane</keyword>
<organism evidence="12 13">
    <name type="scientific">Strigamia maritima</name>
    <name type="common">European centipede</name>
    <name type="synonym">Geophilus maritimus</name>
    <dbReference type="NCBI Taxonomy" id="126957"/>
    <lineage>
        <taxon>Eukaryota</taxon>
        <taxon>Metazoa</taxon>
        <taxon>Ecdysozoa</taxon>
        <taxon>Arthropoda</taxon>
        <taxon>Myriapoda</taxon>
        <taxon>Chilopoda</taxon>
        <taxon>Pleurostigmophora</taxon>
        <taxon>Geophilomorpha</taxon>
        <taxon>Linotaeniidae</taxon>
        <taxon>Strigamia</taxon>
    </lineage>
</organism>
<accession>T1INT2</accession>
<dbReference type="eggNOG" id="KOG1420">
    <property type="taxonomic scope" value="Eukaryota"/>
</dbReference>
<dbReference type="InterPro" id="IPR048735">
    <property type="entry name" value="Slowpoke-like_C"/>
</dbReference>
<dbReference type="GO" id="GO:0045211">
    <property type="term" value="C:postsynaptic membrane"/>
    <property type="evidence" value="ECO:0007669"/>
    <property type="project" value="TreeGrafter"/>
</dbReference>
<keyword evidence="2" id="KW-0813">Transport</keyword>
<dbReference type="OMA" id="KYEDLYT"/>
<keyword evidence="7" id="KW-1133">Transmembrane helix</keyword>
<keyword evidence="4" id="KW-0812">Transmembrane</keyword>
<evidence type="ECO:0000259" key="11">
    <source>
        <dbReference type="Pfam" id="PF21014"/>
    </source>
</evidence>
<evidence type="ECO:0000256" key="3">
    <source>
        <dbReference type="ARBA" id="ARBA00022538"/>
    </source>
</evidence>
<dbReference type="EMBL" id="JH431210">
    <property type="status" value="NOT_ANNOTATED_CDS"/>
    <property type="molecule type" value="Genomic_DNA"/>
</dbReference>
<keyword evidence="10" id="KW-0407">Ion channel</keyword>
<keyword evidence="3" id="KW-0633">Potassium transport</keyword>
<feature type="domain" description="Ca2+-activated K+ channel Slowpoke-like C-terminal" evidence="11">
    <location>
        <begin position="7"/>
        <end position="107"/>
    </location>
</feature>
<keyword evidence="8" id="KW-0406">Ion transport</keyword>
<reference evidence="12" key="2">
    <citation type="submission" date="2015-02" db="UniProtKB">
        <authorList>
            <consortium name="EnsemblMetazoa"/>
        </authorList>
    </citation>
    <scope>IDENTIFICATION</scope>
</reference>
<evidence type="ECO:0000256" key="9">
    <source>
        <dbReference type="ARBA" id="ARBA00023136"/>
    </source>
</evidence>
<proteinExistence type="predicted"/>
<dbReference type="InterPro" id="IPR047871">
    <property type="entry name" value="K_chnl_Slo-like"/>
</dbReference>
<dbReference type="EnsemblMetazoa" id="SMAR002668-RA">
    <property type="protein sequence ID" value="SMAR002668-PA"/>
    <property type="gene ID" value="SMAR002668"/>
</dbReference>
<dbReference type="GO" id="GO:0060072">
    <property type="term" value="F:large conductance calcium-activated potassium channel activity"/>
    <property type="evidence" value="ECO:0007669"/>
    <property type="project" value="TreeGrafter"/>
</dbReference>
<dbReference type="Pfam" id="PF21014">
    <property type="entry name" value="Slowpoke_C"/>
    <property type="match status" value="1"/>
</dbReference>
<sequence>TYFNQNALTLIRSLITGGATPELELILAEGAGLRGGYSTPDTLSNRDRCRVGQISLYDGPLMQYGEGGKYEDLYTAALRNYGMLCIGLYRFRDTSSSADASSKRYLTVDATSKRKTKTTTPTDTKILLKSDIVIYQPETNE</sequence>
<evidence type="ECO:0000256" key="4">
    <source>
        <dbReference type="ARBA" id="ARBA00022692"/>
    </source>
</evidence>
<dbReference type="PANTHER" id="PTHR10027:SF33">
    <property type="entry name" value="CALCIUM-ACTIVATED POTASSIUM CHANNEL SUBUNIT ALPHA-1-RELATED"/>
    <property type="match status" value="1"/>
</dbReference>
<comment type="subcellular location">
    <subcellularLocation>
        <location evidence="1">Membrane</location>
        <topology evidence="1">Multi-pass membrane protein</topology>
    </subcellularLocation>
</comment>
<evidence type="ECO:0000256" key="5">
    <source>
        <dbReference type="ARBA" id="ARBA00022826"/>
    </source>
</evidence>
<dbReference type="AlphaFoldDB" id="T1INT2"/>
<keyword evidence="6" id="KW-0630">Potassium</keyword>
<evidence type="ECO:0000313" key="13">
    <source>
        <dbReference type="Proteomes" id="UP000014500"/>
    </source>
</evidence>
<evidence type="ECO:0000256" key="6">
    <source>
        <dbReference type="ARBA" id="ARBA00022958"/>
    </source>
</evidence>
<keyword evidence="13" id="KW-1185">Reference proteome</keyword>
<reference evidence="13" key="1">
    <citation type="submission" date="2011-05" db="EMBL/GenBank/DDBJ databases">
        <authorList>
            <person name="Richards S.R."/>
            <person name="Qu J."/>
            <person name="Jiang H."/>
            <person name="Jhangiani S.N."/>
            <person name="Agravi P."/>
            <person name="Goodspeed R."/>
            <person name="Gross S."/>
            <person name="Mandapat C."/>
            <person name="Jackson L."/>
            <person name="Mathew T."/>
            <person name="Pu L."/>
            <person name="Thornton R."/>
            <person name="Saada N."/>
            <person name="Wilczek-Boney K.B."/>
            <person name="Lee S."/>
            <person name="Kovar C."/>
            <person name="Wu Y."/>
            <person name="Scherer S.E."/>
            <person name="Worley K.C."/>
            <person name="Muzny D.M."/>
            <person name="Gibbs R."/>
        </authorList>
    </citation>
    <scope>NUCLEOTIDE SEQUENCE</scope>
    <source>
        <strain evidence="13">Brora</strain>
    </source>
</reference>
<evidence type="ECO:0000313" key="12">
    <source>
        <dbReference type="EnsemblMetazoa" id="SMAR002668-PA"/>
    </source>
</evidence>
<evidence type="ECO:0000256" key="2">
    <source>
        <dbReference type="ARBA" id="ARBA00022448"/>
    </source>
</evidence>
<name>T1INT2_STRMM</name>
<dbReference type="HOGENOM" id="CLU_1830248_0_0_1"/>